<evidence type="ECO:0000313" key="9">
    <source>
        <dbReference type="Proteomes" id="UP000186883"/>
    </source>
</evidence>
<evidence type="ECO:0000256" key="3">
    <source>
        <dbReference type="ARBA" id="ARBA00023125"/>
    </source>
</evidence>
<dbReference type="EMBL" id="LOBU02000013">
    <property type="protein sequence ID" value="OKA07608.1"/>
    <property type="molecule type" value="Genomic_DNA"/>
</dbReference>
<dbReference type="Pfam" id="PF00126">
    <property type="entry name" value="HTH_1"/>
    <property type="match status" value="1"/>
</dbReference>
<dbReference type="PROSITE" id="PS50931">
    <property type="entry name" value="HTH_LYSR"/>
    <property type="match status" value="1"/>
</dbReference>
<dbReference type="RefSeq" id="WP_061980807.1">
    <property type="nucleotide sequence ID" value="NZ_FOPQ01000002.1"/>
</dbReference>
<proteinExistence type="inferred from homology"/>
<feature type="domain" description="HTH lysR-type" evidence="5">
    <location>
        <begin position="4"/>
        <end position="61"/>
    </location>
</feature>
<evidence type="ECO:0000259" key="5">
    <source>
        <dbReference type="PROSITE" id="PS50931"/>
    </source>
</evidence>
<dbReference type="SUPFAM" id="SSF46785">
    <property type="entry name" value="Winged helix' DNA-binding domain"/>
    <property type="match status" value="1"/>
</dbReference>
<evidence type="ECO:0000313" key="7">
    <source>
        <dbReference type="EMBL" id="OKA07608.1"/>
    </source>
</evidence>
<dbReference type="Gene3D" id="1.10.10.10">
    <property type="entry name" value="Winged helix-like DNA-binding domain superfamily/Winged helix DNA-binding domain"/>
    <property type="match status" value="1"/>
</dbReference>
<gene>
    <name evidence="7" type="ORF">ATP06_0217445</name>
    <name evidence="6" type="ORF">AVL48_17760</name>
</gene>
<accession>A0A154M4Y0</accession>
<evidence type="ECO:0000256" key="2">
    <source>
        <dbReference type="ARBA" id="ARBA00023015"/>
    </source>
</evidence>
<evidence type="ECO:0000256" key="4">
    <source>
        <dbReference type="ARBA" id="ARBA00023163"/>
    </source>
</evidence>
<evidence type="ECO:0000313" key="8">
    <source>
        <dbReference type="Proteomes" id="UP000076321"/>
    </source>
</evidence>
<dbReference type="Gene3D" id="3.40.190.290">
    <property type="match status" value="1"/>
</dbReference>
<dbReference type="InterPro" id="IPR036390">
    <property type="entry name" value="WH_DNA-bd_sf"/>
</dbReference>
<dbReference type="Proteomes" id="UP000186883">
    <property type="component" value="Unassembled WGS sequence"/>
</dbReference>
<comment type="caution">
    <text evidence="6">The sequence shown here is derived from an EMBL/GenBank/DDBJ whole genome shotgun (WGS) entry which is preliminary data.</text>
</comment>
<dbReference type="AlphaFoldDB" id="A0A154M4Y0"/>
<comment type="similarity">
    <text evidence="1">Belongs to the LysR transcriptional regulatory family.</text>
</comment>
<dbReference type="InterPro" id="IPR000847">
    <property type="entry name" value="LysR_HTH_N"/>
</dbReference>
<dbReference type="GO" id="GO:0000976">
    <property type="term" value="F:transcription cis-regulatory region binding"/>
    <property type="evidence" value="ECO:0007669"/>
    <property type="project" value="TreeGrafter"/>
</dbReference>
<reference evidence="6 8" key="1">
    <citation type="submission" date="2015-12" db="EMBL/GenBank/DDBJ databases">
        <title>Amycolatopsis regifaucium genome sequencing and assembly.</title>
        <authorList>
            <person name="Mayilraj S."/>
        </authorList>
    </citation>
    <scope>NUCLEOTIDE SEQUENCE [LARGE SCALE GENOMIC DNA]</scope>
    <source>
        <strain evidence="6 8">GY080</strain>
    </source>
</reference>
<keyword evidence="2" id="KW-0805">Transcription regulation</keyword>
<keyword evidence="4" id="KW-0804">Transcription</keyword>
<dbReference type="PANTHER" id="PTHR30126:SF39">
    <property type="entry name" value="HTH-TYPE TRANSCRIPTIONAL REGULATOR CYSL"/>
    <property type="match status" value="1"/>
</dbReference>
<name>A0A154M4Y0_9PSEU</name>
<evidence type="ECO:0000313" key="6">
    <source>
        <dbReference type="EMBL" id="KZB79427.1"/>
    </source>
</evidence>
<keyword evidence="9" id="KW-1185">Reference proteome</keyword>
<dbReference type="SUPFAM" id="SSF53850">
    <property type="entry name" value="Periplasmic binding protein-like II"/>
    <property type="match status" value="1"/>
</dbReference>
<evidence type="ECO:0000256" key="1">
    <source>
        <dbReference type="ARBA" id="ARBA00009437"/>
    </source>
</evidence>
<sequence>MTTPDLDSLRLLVLVDELGSIGQAAARLGIAQPSASKRLSTVERRLGLVLVDRTRRGSALTPDGRVIAGWAHRVLAELDGLLDGAEALRTQHEAQLRVAASMTLAEHLVPGWIGELKRGNPGLYLGLEVTNSDQAAELAREGKVDLGFVESPGALPGLSAKRVATDRLVLVVAGSHPWARRRRPLTAAELAVTPLVVREPGSGTRETVDTALRKAGAGPAKPLLELGSASAVRNAVVAGAGPAVISELDVARDVADRRLVQVAVEGVDFGRELRAVWPAGRRLAGPAAALLALAVRSRSPRG</sequence>
<dbReference type="InterPro" id="IPR036388">
    <property type="entry name" value="WH-like_DNA-bd_sf"/>
</dbReference>
<dbReference type="InterPro" id="IPR005119">
    <property type="entry name" value="LysR_subst-bd"/>
</dbReference>
<dbReference type="OrthoDB" id="9808620at2"/>
<dbReference type="PANTHER" id="PTHR30126">
    <property type="entry name" value="HTH-TYPE TRANSCRIPTIONAL REGULATOR"/>
    <property type="match status" value="1"/>
</dbReference>
<keyword evidence="3" id="KW-0238">DNA-binding</keyword>
<protein>
    <submittedName>
        <fullName evidence="6">LysR family transcriptional regulator</fullName>
    </submittedName>
</protein>
<reference evidence="7 9" key="2">
    <citation type="submission" date="2016-11" db="EMBL/GenBank/DDBJ databases">
        <title>Genome sequencing of Amycolatopsis regifaucium.</title>
        <authorList>
            <person name="Mayilraj S."/>
            <person name="Kaur N."/>
        </authorList>
    </citation>
    <scope>NUCLEOTIDE SEQUENCE [LARGE SCALE GENOMIC DNA]</scope>
    <source>
        <strain evidence="7 9">GY080</strain>
    </source>
</reference>
<dbReference type="Proteomes" id="UP000076321">
    <property type="component" value="Unassembled WGS sequence"/>
</dbReference>
<dbReference type="Pfam" id="PF03466">
    <property type="entry name" value="LysR_substrate"/>
    <property type="match status" value="1"/>
</dbReference>
<organism evidence="6 8">
    <name type="scientific">Amycolatopsis regifaucium</name>
    <dbReference type="NCBI Taxonomy" id="546365"/>
    <lineage>
        <taxon>Bacteria</taxon>
        <taxon>Bacillati</taxon>
        <taxon>Actinomycetota</taxon>
        <taxon>Actinomycetes</taxon>
        <taxon>Pseudonocardiales</taxon>
        <taxon>Pseudonocardiaceae</taxon>
        <taxon>Amycolatopsis</taxon>
    </lineage>
</organism>
<dbReference type="EMBL" id="LQCI01000052">
    <property type="protein sequence ID" value="KZB79427.1"/>
    <property type="molecule type" value="Genomic_DNA"/>
</dbReference>
<dbReference type="GO" id="GO:0003700">
    <property type="term" value="F:DNA-binding transcription factor activity"/>
    <property type="evidence" value="ECO:0007669"/>
    <property type="project" value="InterPro"/>
</dbReference>